<dbReference type="InterPro" id="IPR001680">
    <property type="entry name" value="WD40_rpt"/>
</dbReference>
<evidence type="ECO:0000256" key="1">
    <source>
        <dbReference type="ARBA" id="ARBA00022574"/>
    </source>
</evidence>
<dbReference type="Pfam" id="PF00400">
    <property type="entry name" value="WD40"/>
    <property type="match status" value="3"/>
</dbReference>
<dbReference type="SMART" id="SM00320">
    <property type="entry name" value="WD40"/>
    <property type="match status" value="3"/>
</dbReference>
<dbReference type="PANTHER" id="PTHR19848:SF8">
    <property type="entry name" value="F-BOX AND WD REPEAT DOMAIN CONTAINING 7"/>
    <property type="match status" value="1"/>
</dbReference>
<feature type="repeat" description="WD" evidence="3">
    <location>
        <begin position="286"/>
        <end position="315"/>
    </location>
</feature>
<dbReference type="PROSITE" id="PS50294">
    <property type="entry name" value="WD_REPEATS_REGION"/>
    <property type="match status" value="1"/>
</dbReference>
<organism evidence="4 5">
    <name type="scientific">Haematococcus lacustris</name>
    <name type="common">Green alga</name>
    <name type="synonym">Haematococcus pluvialis</name>
    <dbReference type="NCBI Taxonomy" id="44745"/>
    <lineage>
        <taxon>Eukaryota</taxon>
        <taxon>Viridiplantae</taxon>
        <taxon>Chlorophyta</taxon>
        <taxon>core chlorophytes</taxon>
        <taxon>Chlorophyceae</taxon>
        <taxon>CS clade</taxon>
        <taxon>Chlamydomonadales</taxon>
        <taxon>Haematococcaceae</taxon>
        <taxon>Haematococcus</taxon>
    </lineage>
</organism>
<dbReference type="Gene3D" id="2.130.10.10">
    <property type="entry name" value="YVTN repeat-like/Quinoprotein amine dehydrogenase"/>
    <property type="match status" value="2"/>
</dbReference>
<dbReference type="InterPro" id="IPR019775">
    <property type="entry name" value="WD40_repeat_CS"/>
</dbReference>
<proteinExistence type="predicted"/>
<feature type="repeat" description="WD" evidence="3">
    <location>
        <begin position="242"/>
        <end position="285"/>
    </location>
</feature>
<keyword evidence="5" id="KW-1185">Reference proteome</keyword>
<dbReference type="EMBL" id="BLLF01000473">
    <property type="protein sequence ID" value="GFH12149.1"/>
    <property type="molecule type" value="Genomic_DNA"/>
</dbReference>
<dbReference type="PROSITE" id="PS50082">
    <property type="entry name" value="WD_REPEATS_2"/>
    <property type="match status" value="2"/>
</dbReference>
<dbReference type="PANTHER" id="PTHR19848">
    <property type="entry name" value="WD40 REPEAT PROTEIN"/>
    <property type="match status" value="1"/>
</dbReference>
<evidence type="ECO:0000256" key="2">
    <source>
        <dbReference type="ARBA" id="ARBA00022737"/>
    </source>
</evidence>
<protein>
    <submittedName>
        <fullName evidence="4">WD_REPEATS_REGION domain-containing protein</fullName>
    </submittedName>
</protein>
<evidence type="ECO:0000313" key="4">
    <source>
        <dbReference type="EMBL" id="GFH12149.1"/>
    </source>
</evidence>
<dbReference type="InterPro" id="IPR015943">
    <property type="entry name" value="WD40/YVTN_repeat-like_dom_sf"/>
</dbReference>
<dbReference type="PROSITE" id="PS00678">
    <property type="entry name" value="WD_REPEATS_1"/>
    <property type="match status" value="1"/>
</dbReference>
<sequence length="315" mass="34106">MPWEFGAGPAGGVHGAGAQLHHCDSAVRLLWANACTYRPVVLSCKLNVYNVTDVMLACRVWDVATGKCMHTLEEHTDVVKAVALSLDGRIIGVGRDYGQVHTHPGGALKICRLCRLKPKWQDHVLGVQGQDPQHCSAHTCYCATGCWARALGARSRSFFKPIVGYSLPWAGSLARCFHLHSSSGRPAMASPATMSARIARSLHNGASYSISISTLLLHAHDKHVLLACRVWDLATGTELYPLKGHTGWVTCLTVSSDGKLLASGSSVGDHIIRVWDMDTRKCKEFQEGHNLDVQSVAFNPDASILVSGSNDFTIK</sequence>
<comment type="caution">
    <text evidence="4">The sequence shown here is derived from an EMBL/GenBank/DDBJ whole genome shotgun (WGS) entry which is preliminary data.</text>
</comment>
<keyword evidence="2" id="KW-0677">Repeat</keyword>
<reference evidence="4 5" key="1">
    <citation type="submission" date="2020-02" db="EMBL/GenBank/DDBJ databases">
        <title>Draft genome sequence of Haematococcus lacustris strain NIES-144.</title>
        <authorList>
            <person name="Morimoto D."/>
            <person name="Nakagawa S."/>
            <person name="Yoshida T."/>
            <person name="Sawayama S."/>
        </authorList>
    </citation>
    <scope>NUCLEOTIDE SEQUENCE [LARGE SCALE GENOMIC DNA]</scope>
    <source>
        <strain evidence="4 5">NIES-144</strain>
    </source>
</reference>
<dbReference type="SUPFAM" id="SSF50998">
    <property type="entry name" value="Quinoprotein alcohol dehydrogenase-like"/>
    <property type="match status" value="1"/>
</dbReference>
<name>A0A699YZU1_HAELA</name>
<keyword evidence="1 3" id="KW-0853">WD repeat</keyword>
<evidence type="ECO:0000313" key="5">
    <source>
        <dbReference type="Proteomes" id="UP000485058"/>
    </source>
</evidence>
<dbReference type="Proteomes" id="UP000485058">
    <property type="component" value="Unassembled WGS sequence"/>
</dbReference>
<evidence type="ECO:0000256" key="3">
    <source>
        <dbReference type="PROSITE-ProRule" id="PRU00221"/>
    </source>
</evidence>
<dbReference type="AlphaFoldDB" id="A0A699YZU1"/>
<dbReference type="InterPro" id="IPR011047">
    <property type="entry name" value="Quinoprotein_ADH-like_sf"/>
</dbReference>
<gene>
    <name evidence="4" type="ORF">HaLaN_07785</name>
</gene>
<accession>A0A699YZU1</accession>